<evidence type="ECO:0000313" key="3">
    <source>
        <dbReference type="Proteomes" id="UP001321760"/>
    </source>
</evidence>
<dbReference type="Proteomes" id="UP001321760">
    <property type="component" value="Unassembled WGS sequence"/>
</dbReference>
<feature type="compositionally biased region" description="Gly residues" evidence="1">
    <location>
        <begin position="250"/>
        <end position="259"/>
    </location>
</feature>
<evidence type="ECO:0000256" key="1">
    <source>
        <dbReference type="SAM" id="MobiDB-lite"/>
    </source>
</evidence>
<reference evidence="2" key="2">
    <citation type="submission" date="2023-05" db="EMBL/GenBank/DDBJ databases">
        <authorList>
            <consortium name="Lawrence Berkeley National Laboratory"/>
            <person name="Steindorff A."/>
            <person name="Hensen N."/>
            <person name="Bonometti L."/>
            <person name="Westerberg I."/>
            <person name="Brannstrom I.O."/>
            <person name="Guillou S."/>
            <person name="Cros-Aarteil S."/>
            <person name="Calhoun S."/>
            <person name="Haridas S."/>
            <person name="Kuo A."/>
            <person name="Mondo S."/>
            <person name="Pangilinan J."/>
            <person name="Riley R."/>
            <person name="Labutti K."/>
            <person name="Andreopoulos B."/>
            <person name="Lipzen A."/>
            <person name="Chen C."/>
            <person name="Yanf M."/>
            <person name="Daum C."/>
            <person name="Ng V."/>
            <person name="Clum A."/>
            <person name="Ohm R."/>
            <person name="Martin F."/>
            <person name="Silar P."/>
            <person name="Natvig D."/>
            <person name="Lalanne C."/>
            <person name="Gautier V."/>
            <person name="Ament-Velasquez S.L."/>
            <person name="Kruys A."/>
            <person name="Hutchinson M.I."/>
            <person name="Powell A.J."/>
            <person name="Barry K."/>
            <person name="Miller A.N."/>
            <person name="Grigoriev I.V."/>
            <person name="Debuchy R."/>
            <person name="Gladieux P."/>
            <person name="Thoren M.H."/>
            <person name="Johannesson H."/>
        </authorList>
    </citation>
    <scope>NUCLEOTIDE SEQUENCE</scope>
    <source>
        <strain evidence="2">PSN243</strain>
    </source>
</reference>
<feature type="compositionally biased region" description="Low complexity" evidence="1">
    <location>
        <begin position="260"/>
        <end position="273"/>
    </location>
</feature>
<protein>
    <recommendedName>
        <fullName evidence="4">Tc toxin complex TcA C-terminal TcB-binding domain-containing protein</fullName>
    </recommendedName>
</protein>
<dbReference type="EMBL" id="MU865972">
    <property type="protein sequence ID" value="KAK4444818.1"/>
    <property type="molecule type" value="Genomic_DNA"/>
</dbReference>
<name>A0AAV9G8Q5_9PEZI</name>
<proteinExistence type="predicted"/>
<evidence type="ECO:0008006" key="4">
    <source>
        <dbReference type="Google" id="ProtNLM"/>
    </source>
</evidence>
<organism evidence="2 3">
    <name type="scientific">Podospora aff. communis PSN243</name>
    <dbReference type="NCBI Taxonomy" id="3040156"/>
    <lineage>
        <taxon>Eukaryota</taxon>
        <taxon>Fungi</taxon>
        <taxon>Dikarya</taxon>
        <taxon>Ascomycota</taxon>
        <taxon>Pezizomycotina</taxon>
        <taxon>Sordariomycetes</taxon>
        <taxon>Sordariomycetidae</taxon>
        <taxon>Sordariales</taxon>
        <taxon>Podosporaceae</taxon>
        <taxon>Podospora</taxon>
    </lineage>
</organism>
<feature type="region of interest" description="Disordered" evidence="1">
    <location>
        <begin position="247"/>
        <end position="277"/>
    </location>
</feature>
<keyword evidence="3" id="KW-1185">Reference proteome</keyword>
<reference evidence="2" key="1">
    <citation type="journal article" date="2023" name="Mol. Phylogenet. Evol.">
        <title>Genome-scale phylogeny and comparative genomics of the fungal order Sordariales.</title>
        <authorList>
            <person name="Hensen N."/>
            <person name="Bonometti L."/>
            <person name="Westerberg I."/>
            <person name="Brannstrom I.O."/>
            <person name="Guillou S."/>
            <person name="Cros-Aarteil S."/>
            <person name="Calhoun S."/>
            <person name="Haridas S."/>
            <person name="Kuo A."/>
            <person name="Mondo S."/>
            <person name="Pangilinan J."/>
            <person name="Riley R."/>
            <person name="LaButti K."/>
            <person name="Andreopoulos B."/>
            <person name="Lipzen A."/>
            <person name="Chen C."/>
            <person name="Yan M."/>
            <person name="Daum C."/>
            <person name="Ng V."/>
            <person name="Clum A."/>
            <person name="Steindorff A."/>
            <person name="Ohm R.A."/>
            <person name="Martin F."/>
            <person name="Silar P."/>
            <person name="Natvig D.O."/>
            <person name="Lalanne C."/>
            <person name="Gautier V."/>
            <person name="Ament-Velasquez S.L."/>
            <person name="Kruys A."/>
            <person name="Hutchinson M.I."/>
            <person name="Powell A.J."/>
            <person name="Barry K."/>
            <person name="Miller A.N."/>
            <person name="Grigoriev I.V."/>
            <person name="Debuchy R."/>
            <person name="Gladieux P."/>
            <person name="Hiltunen Thoren M."/>
            <person name="Johannesson H."/>
        </authorList>
    </citation>
    <scope>NUCLEOTIDE SEQUENCE</scope>
    <source>
        <strain evidence="2">PSN243</strain>
    </source>
</reference>
<accession>A0AAV9G8Q5</accession>
<sequence length="931" mass="100510">MVQAYTSKAKGTCVVLSSSPYRLDSNVAHLTEFPHTYIFANDVILNFGNLEARNLHVHAGRVRPSAVLGTPCISTAGKPGTKQVVKVDDMNVALGGNASNVFLSATVFDTFGQTSEMKLRIDARGGDGGEGFSAPTLTIGGDGGNGGDGGKIDLMFNDRFQLMAAQLANLEDIPASGLSGKLADEMTAMSRCTGAPDYLAPAVTAFAAICARKPADRDVAEMKKAKEALIDALQGASSHLSQNFETLVRGGSGGPGGKGTQKTGKSGKSGATGKARKSWFNPDTIRKCGKECLFHPEQIAMTIRDAEVSYIIGSERSLQEAKDAFDLVVDKLEFLEHLKANDPIIQAYSENEIRLFIIPDARSTELASIASLSSSFAVAKYHQMRIAAGKDFFGHAHNWVPRASRDHYKEQLDTALAAFQDVEADYWAYQNRAAKQASTQDEITIATSAANISLSHATKDLQTLIADLSASEARIALLDKGLNARRNKVQDEIANISDRISKKFSISFSDIIDAATMMAFSPTKAMGAIQTASLIFGGLTKITDETGCKVEKSYLLSQLNVMKSDLSDLSEMLQVTDHTGITLDDPGCIKLLAQKDALLSLLSSYSTSIPVDTVRDLFNSYTTAVMARNTEILAYNTTLTQIYRAIEQRATANKTLGSLSTDALTTIDYELPLVASSIATAYHTDVLSILSILQRAQSSLEFFSLRPSLALQDALSIIAAAGFPCSDLHATLRRAQISLTEEYSDALENFSEGRSPFGTDAIEPVKVYLTEDQLVALLANENEKEIATQIEIPVCAKNTPWGEFACPGMSPFAGWSDVRITRARFYLKGVKTGNGLLQVNLTHMGEETIVDEDGRSHEFVHQIVGTVFQYGLENGEIGSPGDVADGEEYALPGPFATWRVSLVKGENKNLDITGCEKAWFEFGGWHRGFAI</sequence>
<evidence type="ECO:0000313" key="2">
    <source>
        <dbReference type="EMBL" id="KAK4444818.1"/>
    </source>
</evidence>
<dbReference type="AlphaFoldDB" id="A0AAV9G8Q5"/>
<gene>
    <name evidence="2" type="ORF">QBC34DRAFT_414380</name>
</gene>
<comment type="caution">
    <text evidence="2">The sequence shown here is derived from an EMBL/GenBank/DDBJ whole genome shotgun (WGS) entry which is preliminary data.</text>
</comment>